<dbReference type="EMBL" id="KV454015">
    <property type="protein sequence ID" value="ODV95039.1"/>
    <property type="molecule type" value="Genomic_DNA"/>
</dbReference>
<gene>
    <name evidence="1" type="ORF">PACTADRAFT_50863</name>
</gene>
<sequence>MIASESRKPKSQESCLKIFKTLKESNKVKVTSINCCIDIVKEYWRKRDQGLNNSKLLINTIINELQVYDILLY</sequence>
<accession>A0A1E4TTG2</accession>
<dbReference type="AlphaFoldDB" id="A0A1E4TTG2"/>
<name>A0A1E4TTG2_PACTA</name>
<keyword evidence="2" id="KW-1185">Reference proteome</keyword>
<reference evidence="2" key="1">
    <citation type="submission" date="2016-05" db="EMBL/GenBank/DDBJ databases">
        <title>Comparative genomics of biotechnologically important yeasts.</title>
        <authorList>
            <consortium name="DOE Joint Genome Institute"/>
            <person name="Riley R."/>
            <person name="Haridas S."/>
            <person name="Wolfe K.H."/>
            <person name="Lopes M.R."/>
            <person name="Hittinger C.T."/>
            <person name="Goker M."/>
            <person name="Salamov A."/>
            <person name="Wisecaver J."/>
            <person name="Long T.M."/>
            <person name="Aerts A.L."/>
            <person name="Barry K."/>
            <person name="Choi C."/>
            <person name="Clum A."/>
            <person name="Coughlan A.Y."/>
            <person name="Deshpande S."/>
            <person name="Douglass A.P."/>
            <person name="Hanson S.J."/>
            <person name="Klenk H.-P."/>
            <person name="Labutti K."/>
            <person name="Lapidus A."/>
            <person name="Lindquist E."/>
            <person name="Lipzen A."/>
            <person name="Meier-Kolthoff J.P."/>
            <person name="Ohm R.A."/>
            <person name="Otillar R.P."/>
            <person name="Pangilinan J."/>
            <person name="Peng Y."/>
            <person name="Rokas A."/>
            <person name="Rosa C.A."/>
            <person name="Scheuner C."/>
            <person name="Sibirny A.A."/>
            <person name="Slot J.C."/>
            <person name="Stielow J.B."/>
            <person name="Sun H."/>
            <person name="Kurtzman C.P."/>
            <person name="Blackwell M."/>
            <person name="Grigoriev I.V."/>
            <person name="Jeffries T.W."/>
        </authorList>
    </citation>
    <scope>NUCLEOTIDE SEQUENCE [LARGE SCALE GENOMIC DNA]</scope>
    <source>
        <strain evidence="2">NRRL Y-2460</strain>
    </source>
</reference>
<organism evidence="1 2">
    <name type="scientific">Pachysolen tannophilus NRRL Y-2460</name>
    <dbReference type="NCBI Taxonomy" id="669874"/>
    <lineage>
        <taxon>Eukaryota</taxon>
        <taxon>Fungi</taxon>
        <taxon>Dikarya</taxon>
        <taxon>Ascomycota</taxon>
        <taxon>Saccharomycotina</taxon>
        <taxon>Pichiomycetes</taxon>
        <taxon>Pachysolenaceae</taxon>
        <taxon>Pachysolen</taxon>
    </lineage>
</organism>
<protein>
    <submittedName>
        <fullName evidence="1">Uncharacterized protein</fullName>
    </submittedName>
</protein>
<dbReference type="Proteomes" id="UP000094236">
    <property type="component" value="Unassembled WGS sequence"/>
</dbReference>
<proteinExistence type="predicted"/>
<evidence type="ECO:0000313" key="1">
    <source>
        <dbReference type="EMBL" id="ODV95039.1"/>
    </source>
</evidence>
<evidence type="ECO:0000313" key="2">
    <source>
        <dbReference type="Proteomes" id="UP000094236"/>
    </source>
</evidence>